<dbReference type="Pfam" id="PF00011">
    <property type="entry name" value="HSP20"/>
    <property type="match status" value="1"/>
</dbReference>
<evidence type="ECO:0000256" key="1">
    <source>
        <dbReference type="ARBA" id="ARBA00023016"/>
    </source>
</evidence>
<comment type="caution">
    <text evidence="6">The sequence shown here is derived from an EMBL/GenBank/DDBJ whole genome shotgun (WGS) entry which is preliminary data.</text>
</comment>
<dbReference type="Gene3D" id="2.60.40.790">
    <property type="match status" value="1"/>
</dbReference>
<dbReference type="InterPro" id="IPR031107">
    <property type="entry name" value="Small_HSP"/>
</dbReference>
<accession>A0A4U0V9W8</accession>
<feature type="compositionally biased region" description="Polar residues" evidence="4">
    <location>
        <begin position="150"/>
        <end position="162"/>
    </location>
</feature>
<evidence type="ECO:0000256" key="2">
    <source>
        <dbReference type="PROSITE-ProRule" id="PRU00285"/>
    </source>
</evidence>
<feature type="domain" description="SHSP" evidence="5">
    <location>
        <begin position="43"/>
        <end position="216"/>
    </location>
</feature>
<dbReference type="SUPFAM" id="SSF49764">
    <property type="entry name" value="HSP20-like chaperones"/>
    <property type="match status" value="1"/>
</dbReference>
<comment type="similarity">
    <text evidence="2 3">Belongs to the small heat shock protein (HSP20) family.</text>
</comment>
<name>A0A4U0V9W8_9PEZI</name>
<dbReference type="AlphaFoldDB" id="A0A4U0V9W8"/>
<dbReference type="STRING" id="329885.A0A4U0V9W8"/>
<feature type="compositionally biased region" description="Basic and acidic residues" evidence="4">
    <location>
        <begin position="133"/>
        <end position="143"/>
    </location>
</feature>
<dbReference type="EMBL" id="NAJP01000011">
    <property type="protein sequence ID" value="TKA45647.1"/>
    <property type="molecule type" value="Genomic_DNA"/>
</dbReference>
<evidence type="ECO:0000256" key="3">
    <source>
        <dbReference type="RuleBase" id="RU003616"/>
    </source>
</evidence>
<dbReference type="CDD" id="cd06464">
    <property type="entry name" value="ACD_sHsps-like"/>
    <property type="match status" value="1"/>
</dbReference>
<sequence>MSLFPRFVTNELNSFGPMFRLMDDYASHVMTASERDTPAAFTSSLKRFQPKFDVTESKDNYELHGELPGIEQKDVNIEFTDAQTLVIKGQTEQVHEQGQRPSGLIEGQAAQNKITEAGEATPNSHQATVEDETAPKEAEKSTESAETSEVTQQEPQAATPQSKYWVRELNRGSFSRTFSFPSRVDHDAVKASMKNGILSVVIPKAAAPQSRRINIE</sequence>
<dbReference type="InterPro" id="IPR008978">
    <property type="entry name" value="HSP20-like_chaperone"/>
</dbReference>
<organism evidence="6 7">
    <name type="scientific">Friedmanniomyces endolithicus</name>
    <dbReference type="NCBI Taxonomy" id="329885"/>
    <lineage>
        <taxon>Eukaryota</taxon>
        <taxon>Fungi</taxon>
        <taxon>Dikarya</taxon>
        <taxon>Ascomycota</taxon>
        <taxon>Pezizomycotina</taxon>
        <taxon>Dothideomycetes</taxon>
        <taxon>Dothideomycetidae</taxon>
        <taxon>Mycosphaerellales</taxon>
        <taxon>Teratosphaeriaceae</taxon>
        <taxon>Friedmanniomyces</taxon>
    </lineage>
</organism>
<dbReference type="InterPro" id="IPR002068">
    <property type="entry name" value="A-crystallin/Hsp20_dom"/>
</dbReference>
<dbReference type="PANTHER" id="PTHR11527">
    <property type="entry name" value="HEAT-SHOCK PROTEIN 20 FAMILY MEMBER"/>
    <property type="match status" value="1"/>
</dbReference>
<dbReference type="Proteomes" id="UP000310066">
    <property type="component" value="Unassembled WGS sequence"/>
</dbReference>
<evidence type="ECO:0000313" key="6">
    <source>
        <dbReference type="EMBL" id="TKA45647.1"/>
    </source>
</evidence>
<protein>
    <recommendedName>
        <fullName evidence="5">SHSP domain-containing protein</fullName>
    </recommendedName>
</protein>
<keyword evidence="1" id="KW-0346">Stress response</keyword>
<feature type="region of interest" description="Disordered" evidence="4">
    <location>
        <begin position="117"/>
        <end position="163"/>
    </location>
</feature>
<reference evidence="6 7" key="1">
    <citation type="submission" date="2017-03" db="EMBL/GenBank/DDBJ databases">
        <title>Genomes of endolithic fungi from Antarctica.</title>
        <authorList>
            <person name="Coleine C."/>
            <person name="Masonjones S."/>
            <person name="Stajich J.E."/>
        </authorList>
    </citation>
    <scope>NUCLEOTIDE SEQUENCE [LARGE SCALE GENOMIC DNA]</scope>
    <source>
        <strain evidence="6 7">CCFEE 5311</strain>
    </source>
</reference>
<gene>
    <name evidence="6" type="ORF">B0A54_04186</name>
</gene>
<dbReference type="OrthoDB" id="1431247at2759"/>
<evidence type="ECO:0000313" key="7">
    <source>
        <dbReference type="Proteomes" id="UP000310066"/>
    </source>
</evidence>
<evidence type="ECO:0000259" key="5">
    <source>
        <dbReference type="PROSITE" id="PS01031"/>
    </source>
</evidence>
<proteinExistence type="inferred from homology"/>
<evidence type="ECO:0000256" key="4">
    <source>
        <dbReference type="SAM" id="MobiDB-lite"/>
    </source>
</evidence>
<dbReference type="PROSITE" id="PS01031">
    <property type="entry name" value="SHSP"/>
    <property type="match status" value="1"/>
</dbReference>